<sequence length="83" mass="9668">MPTIDATIHHLAKQLLTQRESRETIATRAAQLIKQIERDDTAVSPPMFSFLQYLAGFDTPDFDRDYLFSLDDLQREYSKIQHP</sequence>
<gene>
    <name evidence="1" type="ORF">JDW22_03135</name>
</gene>
<organism evidence="1 2">
    <name type="scientific">Kingella bonacorsii</name>
    <dbReference type="NCBI Taxonomy" id="2796361"/>
    <lineage>
        <taxon>Bacteria</taxon>
        <taxon>Pseudomonadati</taxon>
        <taxon>Pseudomonadota</taxon>
        <taxon>Betaproteobacteria</taxon>
        <taxon>Neisseriales</taxon>
        <taxon>Neisseriaceae</taxon>
        <taxon>Kingella</taxon>
    </lineage>
</organism>
<dbReference type="Proteomes" id="UP000614058">
    <property type="component" value="Unassembled WGS sequence"/>
</dbReference>
<comment type="caution">
    <text evidence="1">The sequence shown here is derived from an EMBL/GenBank/DDBJ whole genome shotgun (WGS) entry which is preliminary data.</text>
</comment>
<keyword evidence="2" id="KW-1185">Reference proteome</keyword>
<evidence type="ECO:0000313" key="1">
    <source>
        <dbReference type="EMBL" id="MBK0395611.1"/>
    </source>
</evidence>
<dbReference type="EMBL" id="JAEHNZ010000001">
    <property type="protein sequence ID" value="MBK0395611.1"/>
    <property type="molecule type" value="Genomic_DNA"/>
</dbReference>
<proteinExistence type="predicted"/>
<accession>A0ABS1BQS2</accession>
<dbReference type="RefSeq" id="WP_200521668.1">
    <property type="nucleotide sequence ID" value="NZ_JAEHNZ010000001.1"/>
</dbReference>
<reference evidence="1 2" key="1">
    <citation type="journal article" date="2021" name="Pathogens">
        <title>Isolation and Characterization of Kingella bonacorsii sp. nov., A Novel Kingella Species Detected in a Stable Periodontitis Subject.</title>
        <authorList>
            <person name="Antezack A."/>
            <person name="Boxberger M."/>
            <person name="Rolland C."/>
            <person name="Monnet-Corti V."/>
            <person name="La Scola B."/>
        </authorList>
    </citation>
    <scope>NUCLEOTIDE SEQUENCE [LARGE SCALE GENOMIC DNA]</scope>
    <source>
        <strain evidence="1 2">Marseille-Q4569</strain>
    </source>
</reference>
<protein>
    <submittedName>
        <fullName evidence="1">Uncharacterized protein</fullName>
    </submittedName>
</protein>
<name>A0ABS1BQS2_9NEIS</name>
<evidence type="ECO:0000313" key="2">
    <source>
        <dbReference type="Proteomes" id="UP000614058"/>
    </source>
</evidence>